<evidence type="ECO:0000256" key="1">
    <source>
        <dbReference type="SAM" id="SignalP"/>
    </source>
</evidence>
<dbReference type="EMBL" id="FMZM01000010">
    <property type="protein sequence ID" value="SDD69006.1"/>
    <property type="molecule type" value="Genomic_DNA"/>
</dbReference>
<feature type="domain" description="Septum formation-related" evidence="2">
    <location>
        <begin position="95"/>
        <end position="265"/>
    </location>
</feature>
<dbReference type="PROSITE" id="PS51257">
    <property type="entry name" value="PROKAR_LIPOPROTEIN"/>
    <property type="match status" value="1"/>
</dbReference>
<keyword evidence="1" id="KW-0732">Signal</keyword>
<dbReference type="Pfam" id="PF13845">
    <property type="entry name" value="Septum_form"/>
    <property type="match status" value="1"/>
</dbReference>
<accession>A0A1G6WV90</accession>
<name>A0A1G6WV90_9ACTN</name>
<feature type="signal peptide" evidence="1">
    <location>
        <begin position="1"/>
        <end position="27"/>
    </location>
</feature>
<gene>
    <name evidence="3" type="ORF">SAMN05421872_11050</name>
</gene>
<proteinExistence type="predicted"/>
<dbReference type="STRING" id="1045774.SAMN05421872_11050"/>
<dbReference type="InterPro" id="IPR026004">
    <property type="entry name" value="Septum_form"/>
</dbReference>
<dbReference type="AlphaFoldDB" id="A0A1G6WV90"/>
<feature type="chain" id="PRO_5038551959" evidence="1">
    <location>
        <begin position="28"/>
        <end position="271"/>
    </location>
</feature>
<reference evidence="3 4" key="1">
    <citation type="submission" date="2016-10" db="EMBL/GenBank/DDBJ databases">
        <authorList>
            <person name="de Groot N.N."/>
        </authorList>
    </citation>
    <scope>NUCLEOTIDE SEQUENCE [LARGE SCALE GENOMIC DNA]</scope>
    <source>
        <strain evidence="3 4">CGMCC 4.6858</strain>
    </source>
</reference>
<dbReference type="RefSeq" id="WP_244509464.1">
    <property type="nucleotide sequence ID" value="NZ_FMZM01000010.1"/>
</dbReference>
<dbReference type="Proteomes" id="UP000199034">
    <property type="component" value="Unassembled WGS sequence"/>
</dbReference>
<keyword evidence="4" id="KW-1185">Reference proteome</keyword>
<evidence type="ECO:0000259" key="2">
    <source>
        <dbReference type="Pfam" id="PF13845"/>
    </source>
</evidence>
<organism evidence="3 4">
    <name type="scientific">Nocardioides lianchengensis</name>
    <dbReference type="NCBI Taxonomy" id="1045774"/>
    <lineage>
        <taxon>Bacteria</taxon>
        <taxon>Bacillati</taxon>
        <taxon>Actinomycetota</taxon>
        <taxon>Actinomycetes</taxon>
        <taxon>Propionibacteriales</taxon>
        <taxon>Nocardioidaceae</taxon>
        <taxon>Nocardioides</taxon>
    </lineage>
</organism>
<evidence type="ECO:0000313" key="3">
    <source>
        <dbReference type="EMBL" id="SDD69006.1"/>
    </source>
</evidence>
<protein>
    <submittedName>
        <fullName evidence="3">Septum formation</fullName>
    </submittedName>
</protein>
<sequence>MLRDSRLRPLPLRAVALVLAAALLAGCGDGDSEAKADPSDTVAAPANGVCRVLTPEDVAETSNASPVVACAEPHTAQTFAVGDLPESFADAEQDDRRLGAFAYRACSKAFTEFLEADQSTVMRTVLSWAWFRPSEKAWDKGARWYRCDLIGGGEQSASYVDLPEDAAGMLEGKPDDQWMACVAGPSVPNAPRIPCSEKHDWRAVTTIKVGDADDPYPGDRKVEVTTRDYCSRSVSAWLQYPVSYDFAYTWFREAEWEAGNRRSVCWAKTAR</sequence>
<evidence type="ECO:0000313" key="4">
    <source>
        <dbReference type="Proteomes" id="UP000199034"/>
    </source>
</evidence>